<dbReference type="Proteomes" id="UP001348641">
    <property type="component" value="Unassembled WGS sequence"/>
</dbReference>
<gene>
    <name evidence="1" type="ORF">Q8A49_32350</name>
</gene>
<dbReference type="SUPFAM" id="SSF56112">
    <property type="entry name" value="Protein kinase-like (PK-like)"/>
    <property type="match status" value="1"/>
</dbReference>
<name>A0ABU7L0W5_9ACTN</name>
<sequence length="311" mass="34409">MHETTPPPHPIRVPETLAPLLDREFGTEWTSGLPALTAHRLRRWNLHPTGTPMHGMVALVVPVRRADGTPAVLKMQPVDEETEGEPRALRAWAGDGAVRLLDHDPDTGALLLEALDPTRTLEHAPLDQALTTIGELLARLDAHPGPTGVRRLETMTRSLVERVRPFLTDERIDSRARRSLARWTAVAREMAAEPGDRLLHWDLHYANVLAPLPGTRPDPWVAIDPKPLVGDPGYELMPALRNRFAEEAAPGGAPASVRRRFDRLTGAAGIDRDRARAWTLVRALEDCLWQMEEGKRTRFGATRAVADALTG</sequence>
<dbReference type="InterPro" id="IPR006748">
    <property type="entry name" value="NH2Glyco/OHUrea_AB-resist_kin"/>
</dbReference>
<accession>A0ABU7L0W5</accession>
<protein>
    <submittedName>
        <fullName evidence="1">Aminoglycoside phosphotransferase family protein</fullName>
    </submittedName>
</protein>
<dbReference type="InterPro" id="IPR011009">
    <property type="entry name" value="Kinase-like_dom_sf"/>
</dbReference>
<comment type="caution">
    <text evidence="1">The sequence shown here is derived from an EMBL/GenBank/DDBJ whole genome shotgun (WGS) entry which is preliminary data.</text>
</comment>
<proteinExistence type="predicted"/>
<dbReference type="Pfam" id="PF04655">
    <property type="entry name" value="APH_6_hur"/>
    <property type="match status" value="1"/>
</dbReference>
<evidence type="ECO:0000313" key="1">
    <source>
        <dbReference type="EMBL" id="MEE2055200.1"/>
    </source>
</evidence>
<organism evidence="1 2">
    <name type="scientific">Nocardiopsis tropica</name>
    <dbReference type="NCBI Taxonomy" id="109330"/>
    <lineage>
        <taxon>Bacteria</taxon>
        <taxon>Bacillati</taxon>
        <taxon>Actinomycetota</taxon>
        <taxon>Actinomycetes</taxon>
        <taxon>Streptosporangiales</taxon>
        <taxon>Nocardiopsidaceae</taxon>
        <taxon>Nocardiopsis</taxon>
    </lineage>
</organism>
<reference evidence="1 2" key="1">
    <citation type="submission" date="2023-07" db="EMBL/GenBank/DDBJ databases">
        <authorList>
            <person name="Girao M."/>
            <person name="Carvalho M.F."/>
        </authorList>
    </citation>
    <scope>NUCLEOTIDE SEQUENCE [LARGE SCALE GENOMIC DNA]</scope>
    <source>
        <strain evidence="1 2">66/93</strain>
    </source>
</reference>
<dbReference type="RefSeq" id="WP_330161980.1">
    <property type="nucleotide sequence ID" value="NZ_BAAAJA010000040.1"/>
</dbReference>
<evidence type="ECO:0000313" key="2">
    <source>
        <dbReference type="Proteomes" id="UP001348641"/>
    </source>
</evidence>
<dbReference type="EMBL" id="JAUUCC010000157">
    <property type="protein sequence ID" value="MEE2055200.1"/>
    <property type="molecule type" value="Genomic_DNA"/>
</dbReference>